<organism evidence="2 3">
    <name type="scientific">Achlya hypogyna</name>
    <name type="common">Oomycete</name>
    <name type="synonym">Protoachlya hypogyna</name>
    <dbReference type="NCBI Taxonomy" id="1202772"/>
    <lineage>
        <taxon>Eukaryota</taxon>
        <taxon>Sar</taxon>
        <taxon>Stramenopiles</taxon>
        <taxon>Oomycota</taxon>
        <taxon>Saprolegniomycetes</taxon>
        <taxon>Saprolegniales</taxon>
        <taxon>Achlyaceae</taxon>
        <taxon>Achlya</taxon>
    </lineage>
</organism>
<protein>
    <recommendedName>
        <fullName evidence="4">Bud22 domain-containing protein</fullName>
    </recommendedName>
</protein>
<accession>A0A1V9ZGB5</accession>
<evidence type="ECO:0000313" key="2">
    <source>
        <dbReference type="EMBL" id="OQR97028.1"/>
    </source>
</evidence>
<proteinExistence type="predicted"/>
<evidence type="ECO:0000313" key="3">
    <source>
        <dbReference type="Proteomes" id="UP000243579"/>
    </source>
</evidence>
<dbReference type="EMBL" id="JNBR01000124">
    <property type="protein sequence ID" value="OQR97028.1"/>
    <property type="molecule type" value="Genomic_DNA"/>
</dbReference>
<comment type="caution">
    <text evidence="2">The sequence shown here is derived from an EMBL/GenBank/DDBJ whole genome shotgun (WGS) entry which is preliminary data.</text>
</comment>
<sequence length="292" mass="32383">MAGSSAKRKREFSEEEKLSHQANVAFSRELKKIKAFELQKVIKTLGKDPENPALQIQVELLKNLDVSLVVRRALLSLGLDPPEKQAKTADLPDELVAKLKAIETSLLKHKRLAPVMATWKEKTSEHAEKLFKEENVELNKARHNKNGFGVRGSIAPTSQFVGTLSGFGEPEGRSNEDEIADFLGEKHKKNRPGQRARKQKALMIEAAKSGKPIVGQGSFREKKAAPAKGKKPTTNKPKADKPKADKPVRVERKKTPAVDKTAHPSWAAKQAQKDKEKVDIHAFSGKKVVFDD</sequence>
<feature type="region of interest" description="Disordered" evidence="1">
    <location>
        <begin position="208"/>
        <end position="275"/>
    </location>
</feature>
<feature type="compositionally biased region" description="Basic and acidic residues" evidence="1">
    <location>
        <begin position="237"/>
        <end position="262"/>
    </location>
</feature>
<dbReference type="Proteomes" id="UP000243579">
    <property type="component" value="Unassembled WGS sequence"/>
</dbReference>
<evidence type="ECO:0008006" key="4">
    <source>
        <dbReference type="Google" id="ProtNLM"/>
    </source>
</evidence>
<gene>
    <name evidence="2" type="ORF">ACHHYP_12927</name>
</gene>
<name>A0A1V9ZGB5_ACHHY</name>
<dbReference type="OrthoDB" id="69179at2759"/>
<evidence type="ECO:0000256" key="1">
    <source>
        <dbReference type="SAM" id="MobiDB-lite"/>
    </source>
</evidence>
<keyword evidence="3" id="KW-1185">Reference proteome</keyword>
<dbReference type="AlphaFoldDB" id="A0A1V9ZGB5"/>
<reference evidence="2 3" key="1">
    <citation type="journal article" date="2014" name="Genome Biol. Evol.">
        <title>The secreted proteins of Achlya hypogyna and Thraustotheca clavata identify the ancestral oomycete secretome and reveal gene acquisitions by horizontal gene transfer.</title>
        <authorList>
            <person name="Misner I."/>
            <person name="Blouin N."/>
            <person name="Leonard G."/>
            <person name="Richards T.A."/>
            <person name="Lane C.E."/>
        </authorList>
    </citation>
    <scope>NUCLEOTIDE SEQUENCE [LARGE SCALE GENOMIC DNA]</scope>
    <source>
        <strain evidence="2 3">ATCC 48635</strain>
    </source>
</reference>